<dbReference type="Proteomes" id="UP000195557">
    <property type="component" value="Unassembled WGS sequence"/>
</dbReference>
<proteinExistence type="predicted"/>
<reference evidence="2 4" key="1">
    <citation type="journal article" date="2006" name="Proc. Natl. Acad. Sci. U.S.A.">
        <title>Genome analysis of the smallest free-living eukaryote Ostreococcus tauri unveils many unique features.</title>
        <authorList>
            <person name="Derelle E."/>
            <person name="Ferraz C."/>
            <person name="Rombauts S."/>
            <person name="Rouze P."/>
            <person name="Worden A.Z."/>
            <person name="Robbens S."/>
            <person name="Partensky F."/>
            <person name="Degroeve S."/>
            <person name="Echeynie S."/>
            <person name="Cooke R."/>
            <person name="Saeys Y."/>
            <person name="Wuyts J."/>
            <person name="Jabbari K."/>
            <person name="Bowler C."/>
            <person name="Panaud O."/>
            <person name="Piegu B."/>
            <person name="Ball S.G."/>
            <person name="Ral J.-P."/>
            <person name="Bouget F.-Y."/>
            <person name="Piganeau G."/>
            <person name="De Baets B."/>
            <person name="Picard A."/>
            <person name="Delseny M."/>
            <person name="Demaille J."/>
            <person name="Van de Peer Y."/>
            <person name="Moreau H."/>
        </authorList>
    </citation>
    <scope>NUCLEOTIDE SEQUENCE [LARGE SCALE GENOMIC DNA]</scope>
    <source>
        <strain evidence="2 4">OTTH0595</strain>
    </source>
</reference>
<organism evidence="2 4">
    <name type="scientific">Ostreococcus tauri</name>
    <name type="common">Marine green alga</name>
    <dbReference type="NCBI Taxonomy" id="70448"/>
    <lineage>
        <taxon>Eukaryota</taxon>
        <taxon>Viridiplantae</taxon>
        <taxon>Chlorophyta</taxon>
        <taxon>Mamiellophyceae</taxon>
        <taxon>Mamiellales</taxon>
        <taxon>Bathycoccaceae</taxon>
        <taxon>Ostreococcus</taxon>
    </lineage>
</organism>
<sequence>MRQGSSALASTSASTHAIAHRRVIRRQSFRRRQHNAHFIARARAVTDPFADPKPRNVDGKLPSDAWRHLVQVGAGKRNGEYQGEALTVRAFREEDVGAVATLLLESGMQGFPTERRTLEVYLANAVGAYPYGTYLVGEVGTSSEIVATVGVSFNEETRRKFTSLSPPSDDGYLSDLTVAVDKRGAGLGVAMLHGAEEFARAMGCEEMWLHVALKKPGVVTLYREHGYGVRGVDPGLFGWRGRLLMSRKM</sequence>
<name>Q01AW8_OSTTA</name>
<gene>
    <name evidence="3" type="ORF">BE221DRAFT_188737</name>
    <name evidence="2" type="ORF">OT_ostta04g02640</name>
</gene>
<evidence type="ECO:0000313" key="3">
    <source>
        <dbReference type="EMBL" id="OUS49453.1"/>
    </source>
</evidence>
<protein>
    <submittedName>
        <fullName evidence="2">Acyl-CoA N-acyltransferase</fullName>
    </submittedName>
</protein>
<reference evidence="3" key="3">
    <citation type="submission" date="2017-04" db="EMBL/GenBank/DDBJ databases">
        <title>Population genomics of picophytoplankton unveils novel chromosome hypervariability.</title>
        <authorList>
            <consortium name="DOE Joint Genome Institute"/>
            <person name="Blanc-Mathieu R."/>
            <person name="Krasovec M."/>
            <person name="Hebrard M."/>
            <person name="Yau S."/>
            <person name="Desgranges E."/>
            <person name="Martin J."/>
            <person name="Schackwitz W."/>
            <person name="Kuo A."/>
            <person name="Salin G."/>
            <person name="Donnadieu C."/>
            <person name="Desdevises Y."/>
            <person name="Sanchez-Ferandin S."/>
            <person name="Moreau H."/>
            <person name="Rivals E."/>
            <person name="Grigoriev I.V."/>
            <person name="Grimsley N."/>
            <person name="Eyre-Walker A."/>
            <person name="Piganeau G."/>
        </authorList>
    </citation>
    <scope>NUCLEOTIDE SEQUENCE [LARGE SCALE GENOMIC DNA]</scope>
    <source>
        <strain evidence="3">RCC 1115</strain>
    </source>
</reference>
<feature type="domain" description="N-acetyltransferase" evidence="1">
    <location>
        <begin position="86"/>
        <end position="249"/>
    </location>
</feature>
<dbReference type="PANTHER" id="PTHR47489">
    <property type="entry name" value="ACYL-COA N-ACYLTRANSFERASES (NAT) SUPERFAMILY PROTEIN"/>
    <property type="match status" value="1"/>
</dbReference>
<keyword evidence="3" id="KW-0012">Acyltransferase</keyword>
<dbReference type="CDD" id="cd04301">
    <property type="entry name" value="NAT_SF"/>
    <property type="match status" value="1"/>
</dbReference>
<evidence type="ECO:0000259" key="1">
    <source>
        <dbReference type="PROSITE" id="PS51186"/>
    </source>
</evidence>
<dbReference type="AlphaFoldDB" id="Q01AW8"/>
<reference evidence="2" key="2">
    <citation type="journal article" date="2014" name="BMC Genomics">
        <title>An improved genome of the model marine alga Ostreococcus tauri unfolds by assessing Illumina de novo assemblies.</title>
        <authorList>
            <person name="Blanc-Mathieu R."/>
            <person name="Verhelst B."/>
            <person name="Derelle E."/>
            <person name="Rombauts S."/>
            <person name="Bouget F.Y."/>
            <person name="Carre I."/>
            <person name="Chateau A."/>
            <person name="Eyre-Walker A."/>
            <person name="Grimsley N."/>
            <person name="Moreau H."/>
            <person name="Piegu B."/>
            <person name="Rivals E."/>
            <person name="Schackwitz W."/>
            <person name="Van de Peer Y."/>
            <person name="Piganeau G."/>
        </authorList>
    </citation>
    <scope>NUCLEOTIDE SEQUENCE</scope>
    <source>
        <strain evidence="2">RCC4221</strain>
    </source>
</reference>
<dbReference type="OMA" id="QGFPTER"/>
<keyword evidence="4" id="KW-1185">Reference proteome</keyword>
<dbReference type="SUPFAM" id="SSF55729">
    <property type="entry name" value="Acyl-CoA N-acyltransferases (Nat)"/>
    <property type="match status" value="1"/>
</dbReference>
<dbReference type="InterPro" id="IPR016181">
    <property type="entry name" value="Acyl_CoA_acyltransferase"/>
</dbReference>
<dbReference type="Gene3D" id="3.40.630.30">
    <property type="match status" value="1"/>
</dbReference>
<dbReference type="Pfam" id="PF00583">
    <property type="entry name" value="Acetyltransf_1"/>
    <property type="match status" value="1"/>
</dbReference>
<accession>A0A1Y5IMT4</accession>
<dbReference type="OrthoDB" id="514051at2759"/>
<dbReference type="EMBL" id="KZ155771">
    <property type="protein sequence ID" value="OUS49453.1"/>
    <property type="molecule type" value="Genomic_DNA"/>
</dbReference>
<accession>Q01AW8</accession>
<dbReference type="InParanoid" id="Q01AW8"/>
<dbReference type="KEGG" id="ota:OT_ostta04g02640"/>
<dbReference type="GO" id="GO:0016747">
    <property type="term" value="F:acyltransferase activity, transferring groups other than amino-acyl groups"/>
    <property type="evidence" value="ECO:0007669"/>
    <property type="project" value="InterPro"/>
</dbReference>
<dbReference type="GeneID" id="9834370"/>
<dbReference type="PANTHER" id="PTHR47489:SF2">
    <property type="entry name" value="GCN5-RELATED N-ACETYLTRANSFERASE 5, CHLOROPLASTIC"/>
    <property type="match status" value="1"/>
</dbReference>
<dbReference type="EMBL" id="CAID01000004">
    <property type="protein sequence ID" value="CAL51680.1"/>
    <property type="molecule type" value="Genomic_DNA"/>
</dbReference>
<dbReference type="InterPro" id="IPR000182">
    <property type="entry name" value="GNAT_dom"/>
</dbReference>
<evidence type="ECO:0000313" key="4">
    <source>
        <dbReference type="Proteomes" id="UP000009170"/>
    </source>
</evidence>
<dbReference type="Proteomes" id="UP000009170">
    <property type="component" value="Unassembled WGS sequence"/>
</dbReference>
<dbReference type="PROSITE" id="PS51186">
    <property type="entry name" value="GNAT"/>
    <property type="match status" value="1"/>
</dbReference>
<accession>A0A454Y5W3</accession>
<keyword evidence="3" id="KW-0808">Transferase</keyword>
<evidence type="ECO:0000313" key="2">
    <source>
        <dbReference type="EMBL" id="CAL51680.1"/>
    </source>
</evidence>
<dbReference type="RefSeq" id="XP_003078800.1">
    <property type="nucleotide sequence ID" value="XM_003078752.1"/>
</dbReference>